<reference evidence="1 2" key="1">
    <citation type="journal article" date="2019" name="Sci. Rep.">
        <title>Orb-weaving spider Araneus ventricosus genome elucidates the spidroin gene catalogue.</title>
        <authorList>
            <person name="Kono N."/>
            <person name="Nakamura H."/>
            <person name="Ohtoshi R."/>
            <person name="Moran D.A.P."/>
            <person name="Shinohara A."/>
            <person name="Yoshida Y."/>
            <person name="Fujiwara M."/>
            <person name="Mori M."/>
            <person name="Tomita M."/>
            <person name="Arakawa K."/>
        </authorList>
    </citation>
    <scope>NUCLEOTIDE SEQUENCE [LARGE SCALE GENOMIC DNA]</scope>
</reference>
<organism evidence="1 2">
    <name type="scientific">Araneus ventricosus</name>
    <name type="common">Orbweaver spider</name>
    <name type="synonym">Epeira ventricosa</name>
    <dbReference type="NCBI Taxonomy" id="182803"/>
    <lineage>
        <taxon>Eukaryota</taxon>
        <taxon>Metazoa</taxon>
        <taxon>Ecdysozoa</taxon>
        <taxon>Arthropoda</taxon>
        <taxon>Chelicerata</taxon>
        <taxon>Arachnida</taxon>
        <taxon>Araneae</taxon>
        <taxon>Araneomorphae</taxon>
        <taxon>Entelegynae</taxon>
        <taxon>Araneoidea</taxon>
        <taxon>Araneidae</taxon>
        <taxon>Araneus</taxon>
    </lineage>
</organism>
<evidence type="ECO:0000313" key="1">
    <source>
        <dbReference type="EMBL" id="GBN36648.1"/>
    </source>
</evidence>
<sequence>MFRVGPADLPERSFRPAISCSNGSGQCTPWNICGMTAHFHLQGSVNLKIAEYENMGKKNVPNATIASSFSEGHVGAGLRQYLSFALFFSRRLVLRSCNLYSQWDTL</sequence>
<keyword evidence="2" id="KW-1185">Reference proteome</keyword>
<protein>
    <submittedName>
        <fullName evidence="1">Uncharacterized protein</fullName>
    </submittedName>
</protein>
<dbReference type="EMBL" id="BGPR01008876">
    <property type="protein sequence ID" value="GBN36648.1"/>
    <property type="molecule type" value="Genomic_DNA"/>
</dbReference>
<evidence type="ECO:0000313" key="2">
    <source>
        <dbReference type="Proteomes" id="UP000499080"/>
    </source>
</evidence>
<comment type="caution">
    <text evidence="1">The sequence shown here is derived from an EMBL/GenBank/DDBJ whole genome shotgun (WGS) entry which is preliminary data.</text>
</comment>
<dbReference type="AlphaFoldDB" id="A0A4Y2NB39"/>
<gene>
    <name evidence="1" type="ORF">AVEN_185145_1</name>
</gene>
<accession>A0A4Y2NB39</accession>
<name>A0A4Y2NB39_ARAVE</name>
<dbReference type="Proteomes" id="UP000499080">
    <property type="component" value="Unassembled WGS sequence"/>
</dbReference>
<proteinExistence type="predicted"/>